<gene>
    <name evidence="1" type="ORF">GCM10010412_072660</name>
</gene>
<dbReference type="Proteomes" id="UP001501666">
    <property type="component" value="Unassembled WGS sequence"/>
</dbReference>
<evidence type="ECO:0000313" key="1">
    <source>
        <dbReference type="EMBL" id="GAA2685573.1"/>
    </source>
</evidence>
<evidence type="ECO:0000313" key="2">
    <source>
        <dbReference type="Proteomes" id="UP001501666"/>
    </source>
</evidence>
<keyword evidence="2" id="KW-1185">Reference proteome</keyword>
<reference evidence="1 2" key="1">
    <citation type="journal article" date="2019" name="Int. J. Syst. Evol. Microbiol.">
        <title>The Global Catalogue of Microorganisms (GCM) 10K type strain sequencing project: providing services to taxonomists for standard genome sequencing and annotation.</title>
        <authorList>
            <consortium name="The Broad Institute Genomics Platform"/>
            <consortium name="The Broad Institute Genome Sequencing Center for Infectious Disease"/>
            <person name="Wu L."/>
            <person name="Ma J."/>
        </authorList>
    </citation>
    <scope>NUCLEOTIDE SEQUENCE [LARGE SCALE GENOMIC DNA]</scope>
    <source>
        <strain evidence="1 2">JCM 6835</strain>
    </source>
</reference>
<dbReference type="EMBL" id="BAAATE010000026">
    <property type="protein sequence ID" value="GAA2685573.1"/>
    <property type="molecule type" value="Genomic_DNA"/>
</dbReference>
<sequence length="89" mass="9921">MSEAILIPAEWLADPRLTFEQVGMLAYLASFPDGHVFDIETVGTEIFADDLAARLSAIGALRLRGYVVFRGFPEFTLCPRTDECPRDVE</sequence>
<organism evidence="1 2">
    <name type="scientific">Nonomuraea recticatena</name>
    <dbReference type="NCBI Taxonomy" id="46178"/>
    <lineage>
        <taxon>Bacteria</taxon>
        <taxon>Bacillati</taxon>
        <taxon>Actinomycetota</taxon>
        <taxon>Actinomycetes</taxon>
        <taxon>Streptosporangiales</taxon>
        <taxon>Streptosporangiaceae</taxon>
        <taxon>Nonomuraea</taxon>
    </lineage>
</organism>
<comment type="caution">
    <text evidence="1">The sequence shown here is derived from an EMBL/GenBank/DDBJ whole genome shotgun (WGS) entry which is preliminary data.</text>
</comment>
<dbReference type="RefSeq" id="WP_346152897.1">
    <property type="nucleotide sequence ID" value="NZ_BAAATE010000026.1"/>
</dbReference>
<name>A0ABN3SUH4_9ACTN</name>
<accession>A0ABN3SUH4</accession>
<proteinExistence type="predicted"/>
<protein>
    <submittedName>
        <fullName evidence="1">Uncharacterized protein</fullName>
    </submittedName>
</protein>